<organism evidence="2 4">
    <name type="scientific">Cuscuta epithymum</name>
    <dbReference type="NCBI Taxonomy" id="186058"/>
    <lineage>
        <taxon>Eukaryota</taxon>
        <taxon>Viridiplantae</taxon>
        <taxon>Streptophyta</taxon>
        <taxon>Embryophyta</taxon>
        <taxon>Tracheophyta</taxon>
        <taxon>Spermatophyta</taxon>
        <taxon>Magnoliopsida</taxon>
        <taxon>eudicotyledons</taxon>
        <taxon>Gunneridae</taxon>
        <taxon>Pentapetalae</taxon>
        <taxon>asterids</taxon>
        <taxon>lamiids</taxon>
        <taxon>Solanales</taxon>
        <taxon>Convolvulaceae</taxon>
        <taxon>Cuscuteae</taxon>
        <taxon>Cuscuta</taxon>
        <taxon>Cuscuta subgen. Cuscuta</taxon>
    </lineage>
</organism>
<gene>
    <name evidence="2" type="ORF">CEPIT_LOCUS21944</name>
    <name evidence="3" type="ORF">CEPIT_LOCUS29753</name>
</gene>
<proteinExistence type="predicted"/>
<comment type="caution">
    <text evidence="2">The sequence shown here is derived from an EMBL/GenBank/DDBJ whole genome shotgun (WGS) entry which is preliminary data.</text>
</comment>
<dbReference type="EMBL" id="CAMAPF010000460">
    <property type="protein sequence ID" value="CAH9117594.1"/>
    <property type="molecule type" value="Genomic_DNA"/>
</dbReference>
<accession>A0AAV0E5F4</accession>
<feature type="compositionally biased region" description="Polar residues" evidence="1">
    <location>
        <begin position="1"/>
        <end position="12"/>
    </location>
</feature>
<name>A0AAV0E5F4_9ASTE</name>
<sequence>MPPKTTALSMNLRSKLPPTHPL</sequence>
<dbReference type="Proteomes" id="UP001152523">
    <property type="component" value="Unassembled WGS sequence"/>
</dbReference>
<feature type="region of interest" description="Disordered" evidence="1">
    <location>
        <begin position="1"/>
        <end position="22"/>
    </location>
</feature>
<dbReference type="EMBL" id="CAMAPF010000955">
    <property type="protein sequence ID" value="CAH9129314.1"/>
    <property type="molecule type" value="Genomic_DNA"/>
</dbReference>
<keyword evidence="4" id="KW-1185">Reference proteome</keyword>
<evidence type="ECO:0000313" key="4">
    <source>
        <dbReference type="Proteomes" id="UP001152523"/>
    </source>
</evidence>
<dbReference type="AlphaFoldDB" id="A0AAV0E5F4"/>
<evidence type="ECO:0000313" key="2">
    <source>
        <dbReference type="EMBL" id="CAH9117594.1"/>
    </source>
</evidence>
<evidence type="ECO:0000313" key="3">
    <source>
        <dbReference type="EMBL" id="CAH9129314.1"/>
    </source>
</evidence>
<reference evidence="2" key="1">
    <citation type="submission" date="2022-07" db="EMBL/GenBank/DDBJ databases">
        <authorList>
            <person name="Macas J."/>
            <person name="Novak P."/>
            <person name="Neumann P."/>
        </authorList>
    </citation>
    <scope>NUCLEOTIDE SEQUENCE</scope>
</reference>
<evidence type="ECO:0000256" key="1">
    <source>
        <dbReference type="SAM" id="MobiDB-lite"/>
    </source>
</evidence>
<protein>
    <submittedName>
        <fullName evidence="2">Uncharacterized protein</fullName>
    </submittedName>
</protein>